<proteinExistence type="predicted"/>
<keyword evidence="3" id="KW-1185">Reference proteome</keyword>
<accession>A0A1V3C853</accession>
<sequence length="123" mass="13476">MVQVPEQMLPRAIAVVEAVGTAVSKGDYRLVLTRKPRNTGLFVTVDGHQYDLTVTEDQERVGEPTPSGFRRSGDRYRRHPPEYEHRWTGRLRLGASPETYAECADWSGAPAQGAGRGTGAPGP</sequence>
<name>A0A1V3C853_9ACTN</name>
<reference evidence="3" key="1">
    <citation type="submission" date="2016-08" db="EMBL/GenBank/DDBJ databases">
        <authorList>
            <person name="Tokovenko B."/>
            <person name="Kalinowski J."/>
        </authorList>
    </citation>
    <scope>NUCLEOTIDE SEQUENCE [LARGE SCALE GENOMIC DNA]</scope>
    <source>
        <strain evidence="3">UTMC102</strain>
    </source>
</reference>
<protein>
    <submittedName>
        <fullName evidence="2">Uncharacterized protein</fullName>
    </submittedName>
</protein>
<gene>
    <name evidence="2" type="ORF">NOSIN_24340</name>
</gene>
<comment type="caution">
    <text evidence="2">The sequence shown here is derived from an EMBL/GenBank/DDBJ whole genome shotgun (WGS) entry which is preliminary data.</text>
</comment>
<organism evidence="2 3">
    <name type="scientific">Nocardiopsis sinuspersici</name>
    <dbReference type="NCBI Taxonomy" id="501010"/>
    <lineage>
        <taxon>Bacteria</taxon>
        <taxon>Bacillati</taxon>
        <taxon>Actinomycetota</taxon>
        <taxon>Actinomycetes</taxon>
        <taxon>Streptosporangiales</taxon>
        <taxon>Nocardiopsidaceae</taxon>
        <taxon>Nocardiopsis</taxon>
    </lineage>
</organism>
<feature type="compositionally biased region" description="Basic and acidic residues" evidence="1">
    <location>
        <begin position="71"/>
        <end position="80"/>
    </location>
</feature>
<evidence type="ECO:0000256" key="1">
    <source>
        <dbReference type="SAM" id="MobiDB-lite"/>
    </source>
</evidence>
<evidence type="ECO:0000313" key="2">
    <source>
        <dbReference type="EMBL" id="OOC56570.1"/>
    </source>
</evidence>
<feature type="region of interest" description="Disordered" evidence="1">
    <location>
        <begin position="58"/>
        <end position="80"/>
    </location>
</feature>
<dbReference type="Proteomes" id="UP000189004">
    <property type="component" value="Unassembled WGS sequence"/>
</dbReference>
<evidence type="ECO:0000313" key="3">
    <source>
        <dbReference type="Proteomes" id="UP000189004"/>
    </source>
</evidence>
<dbReference type="EMBL" id="MCOK01000001">
    <property type="protein sequence ID" value="OOC56570.1"/>
    <property type="molecule type" value="Genomic_DNA"/>
</dbReference>
<dbReference type="AlphaFoldDB" id="A0A1V3C853"/>